<dbReference type="InterPro" id="IPR043128">
    <property type="entry name" value="Rev_trsase/Diguanyl_cyclase"/>
</dbReference>
<dbReference type="EMBL" id="JACTAM010002654">
    <property type="protein sequence ID" value="KAI2644030.1"/>
    <property type="molecule type" value="Genomic_DNA"/>
</dbReference>
<dbReference type="SUPFAM" id="SSF56672">
    <property type="entry name" value="DNA/RNA polymerases"/>
    <property type="match status" value="1"/>
</dbReference>
<accession>A0ABQ8KZY6</accession>
<dbReference type="Gene3D" id="3.10.10.10">
    <property type="entry name" value="HIV Type 1 Reverse Transcriptase, subunit A, domain 1"/>
    <property type="match status" value="1"/>
</dbReference>
<dbReference type="InterPro" id="IPR053134">
    <property type="entry name" value="RNA-dir_DNA_polymerase"/>
</dbReference>
<dbReference type="CDD" id="cd01647">
    <property type="entry name" value="RT_LTR"/>
    <property type="match status" value="1"/>
</dbReference>
<protein>
    <submittedName>
        <fullName evidence="1">Transposon Ty3-I Gag-Pol polyprotein</fullName>
    </submittedName>
</protein>
<name>A0ABQ8KZY6_LABRO</name>
<dbReference type="Gene3D" id="3.30.70.270">
    <property type="match status" value="1"/>
</dbReference>
<sequence>MGSPPIKQHPHRVYLWKREVMKGEVDYLLRNGLAVLSLSAWSSPCLLVPKADGTFRFCTDYRKLNSVTKPNSFPLPRMEDCIDRVGAASYVPKLDLLKGKCHLLPVPLLFLLFVMPDNFLQYTVMAFGMRNAPATYQQLMQRVYRA</sequence>
<evidence type="ECO:0000313" key="2">
    <source>
        <dbReference type="Proteomes" id="UP000830375"/>
    </source>
</evidence>
<keyword evidence="2" id="KW-1185">Reference proteome</keyword>
<dbReference type="PANTHER" id="PTHR24559:SF454">
    <property type="entry name" value="RIBONUCLEASE H"/>
    <property type="match status" value="1"/>
</dbReference>
<dbReference type="InterPro" id="IPR043502">
    <property type="entry name" value="DNA/RNA_pol_sf"/>
</dbReference>
<organism evidence="1 2">
    <name type="scientific">Labeo rohita</name>
    <name type="common">Indian major carp</name>
    <name type="synonym">Cyprinus rohita</name>
    <dbReference type="NCBI Taxonomy" id="84645"/>
    <lineage>
        <taxon>Eukaryota</taxon>
        <taxon>Metazoa</taxon>
        <taxon>Chordata</taxon>
        <taxon>Craniata</taxon>
        <taxon>Vertebrata</taxon>
        <taxon>Euteleostomi</taxon>
        <taxon>Actinopterygii</taxon>
        <taxon>Neopterygii</taxon>
        <taxon>Teleostei</taxon>
        <taxon>Ostariophysi</taxon>
        <taxon>Cypriniformes</taxon>
        <taxon>Cyprinidae</taxon>
        <taxon>Labeoninae</taxon>
        <taxon>Labeonini</taxon>
        <taxon>Labeo</taxon>
    </lineage>
</organism>
<evidence type="ECO:0000313" key="1">
    <source>
        <dbReference type="EMBL" id="KAI2644030.1"/>
    </source>
</evidence>
<comment type="caution">
    <text evidence="1">The sequence shown here is derived from an EMBL/GenBank/DDBJ whole genome shotgun (WGS) entry which is preliminary data.</text>
</comment>
<dbReference type="PANTHER" id="PTHR24559">
    <property type="entry name" value="TRANSPOSON TY3-I GAG-POL POLYPROTEIN"/>
    <property type="match status" value="1"/>
</dbReference>
<gene>
    <name evidence="1" type="ORF">H4Q32_028347</name>
</gene>
<proteinExistence type="predicted"/>
<reference evidence="1 2" key="1">
    <citation type="submission" date="2022-01" db="EMBL/GenBank/DDBJ databases">
        <title>A high-quality chromosome-level genome assembly of rohu carp, Labeo rohita.</title>
        <authorList>
            <person name="Arick M.A. II"/>
            <person name="Hsu C.-Y."/>
            <person name="Magbanua Z."/>
            <person name="Pechanova O."/>
            <person name="Grover C."/>
            <person name="Miller E."/>
            <person name="Thrash A."/>
            <person name="Ezzel L."/>
            <person name="Alam S."/>
            <person name="Benzie J."/>
            <person name="Hamilton M."/>
            <person name="Karsi A."/>
            <person name="Lawrence M.L."/>
            <person name="Peterson D.G."/>
        </authorList>
    </citation>
    <scope>NUCLEOTIDE SEQUENCE [LARGE SCALE GENOMIC DNA]</scope>
    <source>
        <strain evidence="2">BAU-BD-2019</strain>
        <tissue evidence="1">Blood</tissue>
    </source>
</reference>
<dbReference type="Proteomes" id="UP000830375">
    <property type="component" value="Unassembled WGS sequence"/>
</dbReference>